<keyword evidence="4" id="KW-0677">Repeat</keyword>
<keyword evidence="8" id="KW-1185">Reference proteome</keyword>
<gene>
    <name evidence="7" type="ORF">NHX12_009835</name>
</gene>
<evidence type="ECO:0000256" key="2">
    <source>
        <dbReference type="ARBA" id="ARBA00022490"/>
    </source>
</evidence>
<accession>A0A9Q0I8A7</accession>
<feature type="compositionally biased region" description="Polar residues" evidence="5">
    <location>
        <begin position="1"/>
        <end position="10"/>
    </location>
</feature>
<evidence type="ECO:0000259" key="6">
    <source>
        <dbReference type="PROSITE" id="PS50837"/>
    </source>
</evidence>
<dbReference type="PROSITE" id="PS50837">
    <property type="entry name" value="NACHT"/>
    <property type="match status" value="1"/>
</dbReference>
<feature type="region of interest" description="Disordered" evidence="5">
    <location>
        <begin position="1"/>
        <end position="40"/>
    </location>
</feature>
<dbReference type="Pfam" id="PF05729">
    <property type="entry name" value="NACHT"/>
    <property type="match status" value="1"/>
</dbReference>
<evidence type="ECO:0000313" key="7">
    <source>
        <dbReference type="EMBL" id="KAJ3588985.1"/>
    </source>
</evidence>
<evidence type="ECO:0000256" key="1">
    <source>
        <dbReference type="ARBA" id="ARBA00004496"/>
    </source>
</evidence>
<sequence>MEDQDQSFTRVSLEANSSFSSSYSFNSDCEKTTRKSERKGDTVSVHAKQLKVFRDLDEPEHPALTVEFTFKAISNTLQKMSEEQLRHFKRTLWNYFPQVYIDSVQSMNLVDLVDRLLECSNLQSSLKIVNALLEEMRQGQLVDSLQQLCIENEVRFELRRILKSTYGKLGTPGERTFYDIFTDLHMTAVADNGPNIEHEFRNIGQLNSHHKSEQLISCKDIFSSSMVEEKRVKCVLTTGMAGTGKSMAVQKFILDWAEGRSHQHISFLFPLPLRALNDFQGSNISMLDLLNHFYPDTKKLKDICAVKGHVLFVLDGLDEYHQKLDFQTTEMWCDVKEATSFHVLLVNLLRGNLLYNGLLWVTSRPLKAECMPSEVVHRVTEVRGFNDAQKVEYFKKRFVDPVQADRVIAHVHSCKTLHIMCHLPLFCSVLSQVLERTYTGQTGDAFRELPQSITPVYTQLLLKLLSQRGFRAPARSPDQAKDFLVKLGKMAWVMLEVGQVKISRAHWEGAGGVTVNEAVVNSGLCTEFTVKQFVMYDEKVHCFIHSTVQEYMAALYVFLEFTNQRSSVFKEPLKRKLPRDFKRNSEQLKVYANALEKTLLCEDGRFNVFLRFLLGMGLKSNVELLKPFISSSENYPSVIQDTASLIRKMISENLHNSAILQYCLDELTAEISAASL</sequence>
<dbReference type="EMBL" id="JANIIK010000115">
    <property type="protein sequence ID" value="KAJ3588985.1"/>
    <property type="molecule type" value="Genomic_DNA"/>
</dbReference>
<proteinExistence type="predicted"/>
<organism evidence="7 8">
    <name type="scientific">Muraenolepis orangiensis</name>
    <name type="common">Patagonian moray cod</name>
    <dbReference type="NCBI Taxonomy" id="630683"/>
    <lineage>
        <taxon>Eukaryota</taxon>
        <taxon>Metazoa</taxon>
        <taxon>Chordata</taxon>
        <taxon>Craniata</taxon>
        <taxon>Vertebrata</taxon>
        <taxon>Euteleostomi</taxon>
        <taxon>Actinopterygii</taxon>
        <taxon>Neopterygii</taxon>
        <taxon>Teleostei</taxon>
        <taxon>Neoteleostei</taxon>
        <taxon>Acanthomorphata</taxon>
        <taxon>Zeiogadaria</taxon>
        <taxon>Gadariae</taxon>
        <taxon>Gadiformes</taxon>
        <taxon>Muraenolepidoidei</taxon>
        <taxon>Muraenolepididae</taxon>
        <taxon>Muraenolepis</taxon>
    </lineage>
</organism>
<dbReference type="Pfam" id="PF14484">
    <property type="entry name" value="FISNA"/>
    <property type="match status" value="1"/>
</dbReference>
<dbReference type="InterPro" id="IPR011029">
    <property type="entry name" value="DEATH-like_dom_sf"/>
</dbReference>
<keyword evidence="3" id="KW-0433">Leucine-rich repeat</keyword>
<evidence type="ECO:0000256" key="4">
    <source>
        <dbReference type="ARBA" id="ARBA00022737"/>
    </source>
</evidence>
<dbReference type="Proteomes" id="UP001148018">
    <property type="component" value="Unassembled WGS sequence"/>
</dbReference>
<dbReference type="Gene3D" id="1.10.533.10">
    <property type="entry name" value="Death Domain, Fas"/>
    <property type="match status" value="1"/>
</dbReference>
<dbReference type="SUPFAM" id="SSF47986">
    <property type="entry name" value="DEATH domain"/>
    <property type="match status" value="1"/>
</dbReference>
<dbReference type="SMART" id="SM01288">
    <property type="entry name" value="FISNA"/>
    <property type="match status" value="1"/>
</dbReference>
<name>A0A9Q0I8A7_9TELE</name>
<dbReference type="SMART" id="SM01289">
    <property type="entry name" value="PYRIN"/>
    <property type="match status" value="1"/>
</dbReference>
<dbReference type="InterPro" id="IPR004020">
    <property type="entry name" value="DAPIN"/>
</dbReference>
<comment type="caution">
    <text evidence="7">The sequence shown here is derived from an EMBL/GenBank/DDBJ whole genome shotgun (WGS) entry which is preliminary data.</text>
</comment>
<dbReference type="InterPro" id="IPR029495">
    <property type="entry name" value="NACHT-assoc"/>
</dbReference>
<feature type="compositionally biased region" description="Basic and acidic residues" evidence="5">
    <location>
        <begin position="28"/>
        <end position="40"/>
    </location>
</feature>
<dbReference type="AlphaFoldDB" id="A0A9Q0I8A7"/>
<evidence type="ECO:0000256" key="5">
    <source>
        <dbReference type="SAM" id="MobiDB-lite"/>
    </source>
</evidence>
<dbReference type="Gene3D" id="3.40.50.300">
    <property type="entry name" value="P-loop containing nucleotide triphosphate hydrolases"/>
    <property type="match status" value="1"/>
</dbReference>
<protein>
    <recommendedName>
        <fullName evidence="6">NACHT domain-containing protein</fullName>
    </recommendedName>
</protein>
<dbReference type="InterPro" id="IPR027417">
    <property type="entry name" value="P-loop_NTPase"/>
</dbReference>
<feature type="compositionally biased region" description="Low complexity" evidence="5">
    <location>
        <begin position="16"/>
        <end position="27"/>
    </location>
</feature>
<dbReference type="InterPro" id="IPR041267">
    <property type="entry name" value="NLRP_HD2"/>
</dbReference>
<dbReference type="PANTHER" id="PTHR24106">
    <property type="entry name" value="NACHT, LRR AND CARD DOMAINS-CONTAINING"/>
    <property type="match status" value="1"/>
</dbReference>
<evidence type="ECO:0000256" key="3">
    <source>
        <dbReference type="ARBA" id="ARBA00022614"/>
    </source>
</evidence>
<dbReference type="InterPro" id="IPR051261">
    <property type="entry name" value="NLR"/>
</dbReference>
<dbReference type="OrthoDB" id="120976at2759"/>
<comment type="subcellular location">
    <subcellularLocation>
        <location evidence="1">Cytoplasm</location>
    </subcellularLocation>
</comment>
<dbReference type="SUPFAM" id="SSF52540">
    <property type="entry name" value="P-loop containing nucleoside triphosphate hydrolases"/>
    <property type="match status" value="1"/>
</dbReference>
<dbReference type="GO" id="GO:0005737">
    <property type="term" value="C:cytoplasm"/>
    <property type="evidence" value="ECO:0007669"/>
    <property type="project" value="UniProtKB-SubCell"/>
</dbReference>
<dbReference type="Pfam" id="PF17776">
    <property type="entry name" value="NLRC4_HD2"/>
    <property type="match status" value="1"/>
</dbReference>
<evidence type="ECO:0000313" key="8">
    <source>
        <dbReference type="Proteomes" id="UP001148018"/>
    </source>
</evidence>
<dbReference type="InterPro" id="IPR007111">
    <property type="entry name" value="NACHT_NTPase"/>
</dbReference>
<reference evidence="7" key="1">
    <citation type="submission" date="2022-07" db="EMBL/GenBank/DDBJ databases">
        <title>Chromosome-level genome of Muraenolepis orangiensis.</title>
        <authorList>
            <person name="Kim J."/>
        </authorList>
    </citation>
    <scope>NUCLEOTIDE SEQUENCE</scope>
    <source>
        <strain evidence="7">KU_S4_2022</strain>
        <tissue evidence="7">Muscle</tissue>
    </source>
</reference>
<feature type="domain" description="NACHT" evidence="6">
    <location>
        <begin position="233"/>
        <end position="365"/>
    </location>
</feature>
<keyword evidence="2" id="KW-0963">Cytoplasm</keyword>